<evidence type="ECO:0000256" key="3">
    <source>
        <dbReference type="ARBA" id="ARBA00022448"/>
    </source>
</evidence>
<feature type="transmembrane region" description="Helical" evidence="8">
    <location>
        <begin position="105"/>
        <end position="125"/>
    </location>
</feature>
<protein>
    <recommendedName>
        <fullName evidence="8">Probable membrane transporter protein</fullName>
    </recommendedName>
</protein>
<feature type="transmembrane region" description="Helical" evidence="8">
    <location>
        <begin position="145"/>
        <end position="164"/>
    </location>
</feature>
<keyword evidence="10" id="KW-1185">Reference proteome</keyword>
<feature type="transmembrane region" description="Helical" evidence="8">
    <location>
        <begin position="12"/>
        <end position="30"/>
    </location>
</feature>
<dbReference type="Proteomes" id="UP001597186">
    <property type="component" value="Unassembled WGS sequence"/>
</dbReference>
<name>A0ABW4EMN8_9RHOB</name>
<proteinExistence type="inferred from homology"/>
<gene>
    <name evidence="9" type="ORF">ACFTOW_17600</name>
</gene>
<evidence type="ECO:0000256" key="2">
    <source>
        <dbReference type="ARBA" id="ARBA00009142"/>
    </source>
</evidence>
<dbReference type="EMBL" id="JBHUDD010000155">
    <property type="protein sequence ID" value="MFD1511199.1"/>
    <property type="molecule type" value="Genomic_DNA"/>
</dbReference>
<dbReference type="RefSeq" id="WP_379918146.1">
    <property type="nucleotide sequence ID" value="NZ_JBHUDD010000155.1"/>
</dbReference>
<keyword evidence="5 8" id="KW-0812">Transmembrane</keyword>
<evidence type="ECO:0000256" key="5">
    <source>
        <dbReference type="ARBA" id="ARBA00022692"/>
    </source>
</evidence>
<comment type="caution">
    <text evidence="9">The sequence shown here is derived from an EMBL/GenBank/DDBJ whole genome shotgun (WGS) entry which is preliminary data.</text>
</comment>
<comment type="subcellular location">
    <subcellularLocation>
        <location evidence="1 8">Cell membrane</location>
        <topology evidence="1 8">Multi-pass membrane protein</topology>
    </subcellularLocation>
</comment>
<keyword evidence="3" id="KW-0813">Transport</keyword>
<dbReference type="PANTHER" id="PTHR30269:SF37">
    <property type="entry name" value="MEMBRANE TRANSPORTER PROTEIN"/>
    <property type="match status" value="1"/>
</dbReference>
<dbReference type="PANTHER" id="PTHR30269">
    <property type="entry name" value="TRANSMEMBRANE PROTEIN YFCA"/>
    <property type="match status" value="1"/>
</dbReference>
<dbReference type="InterPro" id="IPR002781">
    <property type="entry name" value="TM_pro_TauE-like"/>
</dbReference>
<feature type="transmembrane region" description="Helical" evidence="8">
    <location>
        <begin position="176"/>
        <end position="196"/>
    </location>
</feature>
<keyword evidence="6 8" id="KW-1133">Transmembrane helix</keyword>
<feature type="transmembrane region" description="Helical" evidence="8">
    <location>
        <begin position="79"/>
        <end position="98"/>
    </location>
</feature>
<feature type="transmembrane region" description="Helical" evidence="8">
    <location>
        <begin position="37"/>
        <end position="59"/>
    </location>
</feature>
<evidence type="ECO:0000256" key="6">
    <source>
        <dbReference type="ARBA" id="ARBA00022989"/>
    </source>
</evidence>
<accession>A0ABW4EMN8</accession>
<keyword evidence="7 8" id="KW-0472">Membrane</keyword>
<dbReference type="InterPro" id="IPR052017">
    <property type="entry name" value="TSUP"/>
</dbReference>
<evidence type="ECO:0000313" key="10">
    <source>
        <dbReference type="Proteomes" id="UP001597186"/>
    </source>
</evidence>
<organism evidence="9 10">
    <name type="scientific">Lacimonas salitolerans</name>
    <dbReference type="NCBI Taxonomy" id="1323750"/>
    <lineage>
        <taxon>Bacteria</taxon>
        <taxon>Pseudomonadati</taxon>
        <taxon>Pseudomonadota</taxon>
        <taxon>Alphaproteobacteria</taxon>
        <taxon>Rhodobacterales</taxon>
        <taxon>Paracoccaceae</taxon>
        <taxon>Lacimonas</taxon>
    </lineage>
</organism>
<reference evidence="10" key="1">
    <citation type="journal article" date="2019" name="Int. J. Syst. Evol. Microbiol.">
        <title>The Global Catalogue of Microorganisms (GCM) 10K type strain sequencing project: providing services to taxonomists for standard genome sequencing and annotation.</title>
        <authorList>
            <consortium name="The Broad Institute Genomics Platform"/>
            <consortium name="The Broad Institute Genome Sequencing Center for Infectious Disease"/>
            <person name="Wu L."/>
            <person name="Ma J."/>
        </authorList>
    </citation>
    <scope>NUCLEOTIDE SEQUENCE [LARGE SCALE GENOMIC DNA]</scope>
    <source>
        <strain evidence="10">CGMCC 1.12477</strain>
    </source>
</reference>
<feature type="transmembrane region" description="Helical" evidence="8">
    <location>
        <begin position="202"/>
        <end position="222"/>
    </location>
</feature>
<comment type="similarity">
    <text evidence="2 8">Belongs to the 4-toluene sulfonate uptake permease (TSUP) (TC 2.A.102) family.</text>
</comment>
<keyword evidence="4 8" id="KW-1003">Cell membrane</keyword>
<evidence type="ECO:0000256" key="7">
    <source>
        <dbReference type="ARBA" id="ARBA00023136"/>
    </source>
</evidence>
<evidence type="ECO:0000256" key="1">
    <source>
        <dbReference type="ARBA" id="ARBA00004651"/>
    </source>
</evidence>
<sequence length="250" mass="26161">MPDIVSQALGIEGLWLLVLGAALSGVVRGFSGFGTALIFIPFAAMVVPPVWVLIILVIMDMIGPAPNLPRAFRDGDPGQVGWLLLGSALFLPLGLAVLVRVSPDLFRYAVSGLAIAVPLILSLGLRYTGPMSRPVMAGTGAASGFLGGVAGLPGPPVILLYMSAPVPPASIRANTMLYLYGYDILLLGLLAVQARLEWVPVVLGLAMALPNIIGNLLGAWVFEPSRARLYRGVAYVVIIAAAISGLPIWD</sequence>
<evidence type="ECO:0000313" key="9">
    <source>
        <dbReference type="EMBL" id="MFD1511199.1"/>
    </source>
</evidence>
<evidence type="ECO:0000256" key="4">
    <source>
        <dbReference type="ARBA" id="ARBA00022475"/>
    </source>
</evidence>
<evidence type="ECO:0000256" key="8">
    <source>
        <dbReference type="RuleBase" id="RU363041"/>
    </source>
</evidence>
<feature type="transmembrane region" description="Helical" evidence="8">
    <location>
        <begin position="229"/>
        <end position="249"/>
    </location>
</feature>
<dbReference type="Pfam" id="PF01925">
    <property type="entry name" value="TauE"/>
    <property type="match status" value="1"/>
</dbReference>